<evidence type="ECO:0000256" key="1">
    <source>
        <dbReference type="SAM" id="MobiDB-lite"/>
    </source>
</evidence>
<feature type="domain" description="Survival protein SurE-like phosphatase/nucleotidase" evidence="2">
    <location>
        <begin position="225"/>
        <end position="344"/>
    </location>
</feature>
<dbReference type="GO" id="GO:0016787">
    <property type="term" value="F:hydrolase activity"/>
    <property type="evidence" value="ECO:0007669"/>
    <property type="project" value="InterPro"/>
</dbReference>
<name>A0AB34FQE8_9HYPO</name>
<dbReference type="AlphaFoldDB" id="A0AB34FQE8"/>
<evidence type="ECO:0000313" key="4">
    <source>
        <dbReference type="Proteomes" id="UP001163105"/>
    </source>
</evidence>
<dbReference type="SUPFAM" id="SSF64167">
    <property type="entry name" value="SurE-like"/>
    <property type="match status" value="1"/>
</dbReference>
<dbReference type="InterPro" id="IPR032675">
    <property type="entry name" value="LRR_dom_sf"/>
</dbReference>
<dbReference type="EMBL" id="JAQHRD010000004">
    <property type="protein sequence ID" value="KAJ6441477.1"/>
    <property type="molecule type" value="Genomic_DNA"/>
</dbReference>
<organism evidence="3 4">
    <name type="scientific">Purpureocillium lavendulum</name>
    <dbReference type="NCBI Taxonomy" id="1247861"/>
    <lineage>
        <taxon>Eukaryota</taxon>
        <taxon>Fungi</taxon>
        <taxon>Dikarya</taxon>
        <taxon>Ascomycota</taxon>
        <taxon>Pezizomycotina</taxon>
        <taxon>Sordariomycetes</taxon>
        <taxon>Hypocreomycetidae</taxon>
        <taxon>Hypocreales</taxon>
        <taxon>Ophiocordycipitaceae</taxon>
        <taxon>Purpureocillium</taxon>
    </lineage>
</organism>
<comment type="caution">
    <text evidence="3">The sequence shown here is derived from an EMBL/GenBank/DDBJ whole genome shotgun (WGS) entry which is preliminary data.</text>
</comment>
<protein>
    <submittedName>
        <fullName evidence="3">Porphobilinogen deaminase protein</fullName>
    </submittedName>
</protein>
<feature type="compositionally biased region" description="Polar residues" evidence="1">
    <location>
        <begin position="288"/>
        <end position="299"/>
    </location>
</feature>
<sequence length="514" mass="57475">MAETSSVTRAIALPEILAGVFEYMDMCTLATAVAVCKKWFTLGVAVLWREPTLQALAELSTTRRQVYASKVQVLSFHGDQRELHTEFRDLQFHSLRKLALDTYRPSEGGSYHILQYIQPLLEELHIYGGDLDDGLLNDIKVTSLSALTMLHTLFIGADELYSEAIVTGINLGCFDSGIDELCSKLPLLQVFEFNHLAALGPTMKSTSSIIFAAQLFSLSAGALRIVQSNNDGWAERTLRVFHDRLVADGHDVVLSAPAEKQVDFAYSDYIPPPRTEPCHYGSCPPETGNATGTNTSSPRLHWVNSSPVTAMKYGVHLFGKQRWDTLPELVISGPNVKYSVGDLLFPTDDAVARIVRNDKVPGIIFFASDDENVAWNSTKRPRRSLVQADLATHLLNTITKPGVPYLPEGVYLKVNFHKVEGKCNDASKFRWILTRISPWFHDVDPDLYHCFRHLLPYEEDVVCKYTSECYATVSIGDAWTLRNVEDKKKQEEVRDRLAPILRCIHTEGPGEATT</sequence>
<dbReference type="InterPro" id="IPR036523">
    <property type="entry name" value="SurE-like_sf"/>
</dbReference>
<gene>
    <name evidence="3" type="ORF">O9K51_05028</name>
</gene>
<dbReference type="Pfam" id="PF01975">
    <property type="entry name" value="SurE"/>
    <property type="match status" value="1"/>
</dbReference>
<accession>A0AB34FQE8</accession>
<dbReference type="Proteomes" id="UP001163105">
    <property type="component" value="Unassembled WGS sequence"/>
</dbReference>
<evidence type="ECO:0000313" key="3">
    <source>
        <dbReference type="EMBL" id="KAJ6441477.1"/>
    </source>
</evidence>
<evidence type="ECO:0000259" key="2">
    <source>
        <dbReference type="Pfam" id="PF01975"/>
    </source>
</evidence>
<proteinExistence type="predicted"/>
<reference evidence="3" key="1">
    <citation type="submission" date="2023-01" db="EMBL/GenBank/DDBJ databases">
        <title>The growth and conidiation of Purpureocillium lavendulum are regulated by nitrogen source and histone H3K14 acetylation.</title>
        <authorList>
            <person name="Tang P."/>
            <person name="Han J."/>
            <person name="Zhang C."/>
            <person name="Tang P."/>
            <person name="Qi F."/>
            <person name="Zhang K."/>
            <person name="Liang L."/>
        </authorList>
    </citation>
    <scope>NUCLEOTIDE SEQUENCE</scope>
    <source>
        <strain evidence="3">YMF1.00683</strain>
    </source>
</reference>
<dbReference type="Gene3D" id="3.40.1210.10">
    <property type="entry name" value="Survival protein SurE-like phosphatase/nucleotidase"/>
    <property type="match status" value="1"/>
</dbReference>
<dbReference type="Gene3D" id="3.80.10.10">
    <property type="entry name" value="Ribonuclease Inhibitor"/>
    <property type="match status" value="1"/>
</dbReference>
<keyword evidence="4" id="KW-1185">Reference proteome</keyword>
<dbReference type="InterPro" id="IPR002828">
    <property type="entry name" value="SurE-like_Pase/nucleotidase"/>
</dbReference>
<feature type="region of interest" description="Disordered" evidence="1">
    <location>
        <begin position="277"/>
        <end position="299"/>
    </location>
</feature>